<dbReference type="OrthoDB" id="1287740at2759"/>
<dbReference type="AlphaFoldDB" id="A0A2G2VZT7"/>
<dbReference type="InterPro" id="IPR053772">
    <property type="entry name" value="At1g61320/At1g61330-like"/>
</dbReference>
<dbReference type="SUPFAM" id="SSF52047">
    <property type="entry name" value="RNI-like"/>
    <property type="match status" value="1"/>
</dbReference>
<dbReference type="Pfam" id="PF24758">
    <property type="entry name" value="LRR_At5g56370"/>
    <property type="match status" value="1"/>
</dbReference>
<name>A0A2G2VZT7_CAPBA</name>
<dbReference type="InterPro" id="IPR032675">
    <property type="entry name" value="LRR_dom_sf"/>
</dbReference>
<organism evidence="2 3">
    <name type="scientific">Capsicum baccatum</name>
    <name type="common">Peruvian pepper</name>
    <dbReference type="NCBI Taxonomy" id="33114"/>
    <lineage>
        <taxon>Eukaryota</taxon>
        <taxon>Viridiplantae</taxon>
        <taxon>Streptophyta</taxon>
        <taxon>Embryophyta</taxon>
        <taxon>Tracheophyta</taxon>
        <taxon>Spermatophyta</taxon>
        <taxon>Magnoliopsida</taxon>
        <taxon>eudicotyledons</taxon>
        <taxon>Gunneridae</taxon>
        <taxon>Pentapetalae</taxon>
        <taxon>asterids</taxon>
        <taxon>lamiids</taxon>
        <taxon>Solanales</taxon>
        <taxon>Solanaceae</taxon>
        <taxon>Solanoideae</taxon>
        <taxon>Capsiceae</taxon>
        <taxon>Capsicum</taxon>
    </lineage>
</organism>
<dbReference type="PANTHER" id="PTHR34145">
    <property type="entry name" value="OS02G0105600 PROTEIN"/>
    <property type="match status" value="1"/>
</dbReference>
<evidence type="ECO:0000259" key="1">
    <source>
        <dbReference type="Pfam" id="PF24758"/>
    </source>
</evidence>
<reference evidence="2 3" key="1">
    <citation type="journal article" date="2017" name="Genome Biol.">
        <title>New reference genome sequences of hot pepper reveal the massive evolution of plant disease-resistance genes by retroduplication.</title>
        <authorList>
            <person name="Kim S."/>
            <person name="Park J."/>
            <person name="Yeom S.I."/>
            <person name="Kim Y.M."/>
            <person name="Seo E."/>
            <person name="Kim K.T."/>
            <person name="Kim M.S."/>
            <person name="Lee J.M."/>
            <person name="Cheong K."/>
            <person name="Shin H.S."/>
            <person name="Kim S.B."/>
            <person name="Han K."/>
            <person name="Lee J."/>
            <person name="Park M."/>
            <person name="Lee H.A."/>
            <person name="Lee H.Y."/>
            <person name="Lee Y."/>
            <person name="Oh S."/>
            <person name="Lee J.H."/>
            <person name="Choi E."/>
            <person name="Choi E."/>
            <person name="Lee S.E."/>
            <person name="Jeon J."/>
            <person name="Kim H."/>
            <person name="Choi G."/>
            <person name="Song H."/>
            <person name="Lee J."/>
            <person name="Lee S.C."/>
            <person name="Kwon J.K."/>
            <person name="Lee H.Y."/>
            <person name="Koo N."/>
            <person name="Hong Y."/>
            <person name="Kim R.W."/>
            <person name="Kang W.H."/>
            <person name="Huh J.H."/>
            <person name="Kang B.C."/>
            <person name="Yang T.J."/>
            <person name="Lee Y.H."/>
            <person name="Bennetzen J.L."/>
            <person name="Choi D."/>
        </authorList>
    </citation>
    <scope>NUCLEOTIDE SEQUENCE [LARGE SCALE GENOMIC DNA]</scope>
    <source>
        <strain evidence="3">cv. PBC81</strain>
    </source>
</reference>
<proteinExistence type="predicted"/>
<dbReference type="STRING" id="33114.A0A2G2VZT7"/>
<keyword evidence="3" id="KW-1185">Reference proteome</keyword>
<feature type="domain" description="F-box/LRR-repeat protein 15/At3g58940/PEG3-like LRR" evidence="1">
    <location>
        <begin position="89"/>
        <end position="224"/>
    </location>
</feature>
<evidence type="ECO:0000313" key="3">
    <source>
        <dbReference type="Proteomes" id="UP000224567"/>
    </source>
</evidence>
<dbReference type="Proteomes" id="UP000224567">
    <property type="component" value="Unassembled WGS sequence"/>
</dbReference>
<dbReference type="PANTHER" id="PTHR34145:SF28">
    <property type="entry name" value="F-BOX DOMAIN-CONTAINING PROTEIN"/>
    <property type="match status" value="1"/>
</dbReference>
<evidence type="ECO:0000313" key="2">
    <source>
        <dbReference type="EMBL" id="PHT38459.1"/>
    </source>
</evidence>
<dbReference type="EMBL" id="MLFT02000009">
    <property type="protein sequence ID" value="PHT38459.1"/>
    <property type="molecule type" value="Genomic_DNA"/>
</dbReference>
<gene>
    <name evidence="2" type="ORF">CQW23_22032</name>
</gene>
<accession>A0A2G2VZT7</accession>
<comment type="caution">
    <text evidence="2">The sequence shown here is derived from an EMBL/GenBank/DDBJ whole genome shotgun (WGS) entry which is preliminary data.</text>
</comment>
<protein>
    <recommendedName>
        <fullName evidence="1">F-box/LRR-repeat protein 15/At3g58940/PEG3-like LRR domain-containing protein</fullName>
    </recommendedName>
</protein>
<dbReference type="InterPro" id="IPR055411">
    <property type="entry name" value="LRR_FXL15/At3g58940/PEG3-like"/>
</dbReference>
<reference evidence="3" key="2">
    <citation type="journal article" date="2017" name="J. Anim. Genet.">
        <title>Multiple reference genome sequences of hot pepper reveal the massive evolution of plant disease resistance genes by retroduplication.</title>
        <authorList>
            <person name="Kim S."/>
            <person name="Park J."/>
            <person name="Yeom S.-I."/>
            <person name="Kim Y.-M."/>
            <person name="Seo E."/>
            <person name="Kim K.-T."/>
            <person name="Kim M.-S."/>
            <person name="Lee J.M."/>
            <person name="Cheong K."/>
            <person name="Shin H.-S."/>
            <person name="Kim S.-B."/>
            <person name="Han K."/>
            <person name="Lee J."/>
            <person name="Park M."/>
            <person name="Lee H.-A."/>
            <person name="Lee H.-Y."/>
            <person name="Lee Y."/>
            <person name="Oh S."/>
            <person name="Lee J.H."/>
            <person name="Choi E."/>
            <person name="Choi E."/>
            <person name="Lee S.E."/>
            <person name="Jeon J."/>
            <person name="Kim H."/>
            <person name="Choi G."/>
            <person name="Song H."/>
            <person name="Lee J."/>
            <person name="Lee S.-C."/>
            <person name="Kwon J.-K."/>
            <person name="Lee H.-Y."/>
            <person name="Koo N."/>
            <person name="Hong Y."/>
            <person name="Kim R.W."/>
            <person name="Kang W.-H."/>
            <person name="Huh J.H."/>
            <person name="Kang B.-C."/>
            <person name="Yang T.-J."/>
            <person name="Lee Y.-H."/>
            <person name="Bennetzen J.L."/>
            <person name="Choi D."/>
        </authorList>
    </citation>
    <scope>NUCLEOTIDE SEQUENCE [LARGE SCALE GENOMIC DNA]</scope>
    <source>
        <strain evidence="3">cv. PBC81</strain>
    </source>
</reference>
<dbReference type="Gene3D" id="3.80.10.10">
    <property type="entry name" value="Ribonuclease Inhibitor"/>
    <property type="match status" value="1"/>
</dbReference>
<sequence>MVRKNNSTLDVLPDCLIHKIFSFQEAAKMSILSKTWLNAWLTHPNLEFKVGNNIKIVDTIMERYRDGKIPIEKFELLDCEGSTHGLTSIDKWIDTALQNGAKDLVIKVASVSLSIFTILAAKSLRELVLESCNTLMPISLSSGFGVASCNSLRKLSLNKVSLDENMFQTLINCCPLIVSFIFEYCLGLEKIELLNLQNIKSVSISTRRNLYVKIRAPTIEHLSYSGYLSNNLDVECPNLKSLDLSYMWTSGEFLQQLTFESLNVLKIQYCGGIAEINSPNLVSFEYTGDQISELKIEFQSRKLKHSKIVLHCYDYLNDAWFCKLRTFLSNSTSSCSQVSLYFPKGEKINMKNLQLHHIVATPEVNVLNVDILCQDEECPTFVDALLRSCHPRRLNLHSSIKMITCFIRRLMYMKNSSLSLSQLVEMEAFDAKKQPLQLRSGELLISNPTERKKVFFLLDWRCN</sequence>